<evidence type="ECO:0000256" key="2">
    <source>
        <dbReference type="ARBA" id="ARBA00022679"/>
    </source>
</evidence>
<dbReference type="Gene3D" id="4.10.60.10">
    <property type="entry name" value="Zinc finger, CCHC-type"/>
    <property type="match status" value="1"/>
</dbReference>
<dbReference type="PROSITE" id="PS50158">
    <property type="entry name" value="ZF_CCHC"/>
    <property type="match status" value="1"/>
</dbReference>
<evidence type="ECO:0008006" key="11">
    <source>
        <dbReference type="Google" id="ProtNLM"/>
    </source>
</evidence>
<keyword evidence="2" id="KW-0808">Transferase</keyword>
<keyword evidence="1" id="KW-0328">Glycosyltransferase</keyword>
<comment type="caution">
    <text evidence="9">The sequence shown here is derived from an EMBL/GenBank/DDBJ whole genome shotgun (WGS) entry which is preliminary data.</text>
</comment>
<dbReference type="InterPro" id="IPR043502">
    <property type="entry name" value="DNA/RNA_pol_sf"/>
</dbReference>
<keyword evidence="10" id="KW-1185">Reference proteome</keyword>
<evidence type="ECO:0000256" key="1">
    <source>
        <dbReference type="ARBA" id="ARBA00022676"/>
    </source>
</evidence>
<dbReference type="Pfam" id="PF25597">
    <property type="entry name" value="SH3_retrovirus"/>
    <property type="match status" value="1"/>
</dbReference>
<dbReference type="PANTHER" id="PTHR42648:SF28">
    <property type="entry name" value="TRANSPOSON-ENCODED PROTEIN WITH RIBONUCLEASE H-LIKE AND RETROVIRUS ZINC FINGER-LIKE DOMAINS"/>
    <property type="match status" value="1"/>
</dbReference>
<feature type="region of interest" description="Disordered" evidence="6">
    <location>
        <begin position="9"/>
        <end position="40"/>
    </location>
</feature>
<evidence type="ECO:0000256" key="6">
    <source>
        <dbReference type="SAM" id="MobiDB-lite"/>
    </source>
</evidence>
<keyword evidence="3" id="KW-0479">Metal-binding</keyword>
<dbReference type="Proteomes" id="UP000827721">
    <property type="component" value="Unassembled WGS sequence"/>
</dbReference>
<organism evidence="9 10">
    <name type="scientific">Xanthoceras sorbifolium</name>
    <dbReference type="NCBI Taxonomy" id="99658"/>
    <lineage>
        <taxon>Eukaryota</taxon>
        <taxon>Viridiplantae</taxon>
        <taxon>Streptophyta</taxon>
        <taxon>Embryophyta</taxon>
        <taxon>Tracheophyta</taxon>
        <taxon>Spermatophyta</taxon>
        <taxon>Magnoliopsida</taxon>
        <taxon>eudicotyledons</taxon>
        <taxon>Gunneridae</taxon>
        <taxon>Pentapetalae</taxon>
        <taxon>rosids</taxon>
        <taxon>malvids</taxon>
        <taxon>Sapindales</taxon>
        <taxon>Sapindaceae</taxon>
        <taxon>Xanthoceroideae</taxon>
        <taxon>Xanthoceras</taxon>
    </lineage>
</organism>
<dbReference type="PANTHER" id="PTHR42648">
    <property type="entry name" value="TRANSPOSASE, PUTATIVE-RELATED"/>
    <property type="match status" value="1"/>
</dbReference>
<dbReference type="PROSITE" id="PS50994">
    <property type="entry name" value="INTEGRASE"/>
    <property type="match status" value="1"/>
</dbReference>
<dbReference type="Pfam" id="PF00665">
    <property type="entry name" value="rve"/>
    <property type="match status" value="1"/>
</dbReference>
<feature type="domain" description="CCHC-type" evidence="7">
    <location>
        <begin position="434"/>
        <end position="448"/>
    </location>
</feature>
<dbReference type="SUPFAM" id="SSF53448">
    <property type="entry name" value="Nucleotide-diphospho-sugar transferases"/>
    <property type="match status" value="1"/>
</dbReference>
<evidence type="ECO:0000313" key="9">
    <source>
        <dbReference type="EMBL" id="KAH7549258.1"/>
    </source>
</evidence>
<dbReference type="InterPro" id="IPR002495">
    <property type="entry name" value="Glyco_trans_8"/>
</dbReference>
<dbReference type="InterPro" id="IPR057670">
    <property type="entry name" value="SH3_retrovirus"/>
</dbReference>
<keyword evidence="4" id="KW-0378">Hydrolase</keyword>
<dbReference type="Pfam" id="PF01501">
    <property type="entry name" value="Glyco_transf_8"/>
    <property type="match status" value="1"/>
</dbReference>
<evidence type="ECO:0000259" key="8">
    <source>
        <dbReference type="PROSITE" id="PS50994"/>
    </source>
</evidence>
<dbReference type="SUPFAM" id="SSF56672">
    <property type="entry name" value="DNA/RNA polymerases"/>
    <property type="match status" value="1"/>
</dbReference>
<dbReference type="Pfam" id="PF14223">
    <property type="entry name" value="Retrotran_gag_2"/>
    <property type="match status" value="1"/>
</dbReference>
<dbReference type="CDD" id="cd09272">
    <property type="entry name" value="RNase_HI_RT_Ty1"/>
    <property type="match status" value="1"/>
</dbReference>
<proteinExistence type="predicted"/>
<dbReference type="Gene3D" id="3.30.420.10">
    <property type="entry name" value="Ribonuclease H-like superfamily/Ribonuclease H"/>
    <property type="match status" value="1"/>
</dbReference>
<dbReference type="InterPro" id="IPR001584">
    <property type="entry name" value="Integrase_cat-core"/>
</dbReference>
<evidence type="ECO:0000259" key="7">
    <source>
        <dbReference type="PROSITE" id="PS50158"/>
    </source>
</evidence>
<gene>
    <name evidence="9" type="ORF">JRO89_XS13G0005500</name>
</gene>
<dbReference type="EMBL" id="JAFEMO010000013">
    <property type="protein sequence ID" value="KAH7549258.1"/>
    <property type="molecule type" value="Genomic_DNA"/>
</dbReference>
<evidence type="ECO:0000256" key="5">
    <source>
        <dbReference type="PROSITE-ProRule" id="PRU00047"/>
    </source>
</evidence>
<dbReference type="Gene3D" id="3.90.550.10">
    <property type="entry name" value="Spore Coat Polysaccharide Biosynthesis Protein SpsA, Chain A"/>
    <property type="match status" value="1"/>
</dbReference>
<evidence type="ECO:0000256" key="3">
    <source>
        <dbReference type="ARBA" id="ARBA00022723"/>
    </source>
</evidence>
<sequence>MSVVLKGMVTSPEGDTATKPTVPLGAPSTTESAASSRERPLNSIRAATSLATVQRIIASPFPVAETAQRCSKFDPQACGWAFGMNVFDLVAWRKANVTGRYHYWQEQNADRTLWKLGTLPPALLAFYGLTEPLDRRWHVLGLGYDLNIDNRLIESAAVIHFNGNMKPWLKLAITRYKPLWERYINQSHPYVQECITASQPTNFSDIRCDIPELKGDNYKVWKERILLHLGWMDIDYAIRQNEPPAITDTSSTADITIYEKWERSNRLSVMFIKTKISDSIRGSVDQLDNVRDLLKGIDEQFVTSEKTLASTLIMKLSSQRLTSVKGVREHIMQMRDIAAKLKKLEVNISESFLVHYILNTLPQQYGPFKISYNTHKDKWSINELMTMCVQEEGRLLMEQSDNVMLATQGKGKIQANQKGKGKIPPKADIKKESRCFFCKKKGHMKKDCAKFKKWLEDKGFAKPKEASGNLFYKSDCIGNGILSDGLYCINLQNNAAYNTMHVQTGTKRCVIDEDSSTLWHRRLGHISIERIKRLVKDGVLSTLNFTNFETCVDCIKGKQTNKSKKGANRSSDILEIIHTDICCLDMDSYGQKYFISFIDDYSRYMYLYLLHNKNEALNAFKIFKAEVEKQCGKQIKIVRSDRGGEYYGRYTESGQAPGPFVRFLQEYGIVAQYTMPGSPDQNGVAERRNRTLLDMVRSMLSSSNLPKSLWTEALKTAVYILNRVPTKAVPKTPFELWKGWKPSLRHMRIWGCPSEVRIYNPQEKKLDPRTISGYFIGYAERSKGYRFYCPSHNTRIVESRNAKFLEYDLISGSDQIRNIISEIDHSVSQPSTSGDRLVIVHNAPQVQTGVEQPIIEVPQVVDNIPVDHVIQEFPETSERQVGPHIFQENISTTLRRSTRTKRSAIPSDYVVYLQESDYNVGAENDPESFSQAMSCKESKLWYNAMIDEMSSMKSNKVWDLVELPNGAKAIGCKWVFKTKKDSLGNIERYKARLVAKGFTQKEGIDYTETFSPVSKKDSLRVILALVAQFDFELQQMDVKTAFLNGDLEDEVYMKQPEGFPSSDGEQLVCKLKKSIYGLKQASRQWYLKFHNVISSFGFVENIMDQCIYQKVSGSKICFLVLYVDDILLATNDKGLLHEVKQFLSENFDMKDMGEASYVIGIKIRRDRFQGILGLSQETYINKVLERFRMKDCSPSIAPIVKGDRFNLNQCPKNDLEREQMKNIPYASAVGSLMYAQVCTRPDIAFVVGMLGRYQSNPGLDHWKAVKKVMRYLQGTKDYMLMYRRTDNLEVIGYSDSDFAGCVDSRKSTSGYIFMMASGAVSWRSAKQSLTATSTMEAEFVSCFEATSHGVWLKSFISGLRIVDSISRPLKMYCDNSAAVFMAKNNKSGSRSKHIDIKYFAIKERVKEKKVVIEHVSTELMIADPLTKGMPPFKFKDHVNNMGLGSIM</sequence>
<dbReference type="Pfam" id="PF07727">
    <property type="entry name" value="RVT_2"/>
    <property type="match status" value="1"/>
</dbReference>
<dbReference type="SUPFAM" id="SSF53098">
    <property type="entry name" value="Ribonuclease H-like"/>
    <property type="match status" value="1"/>
</dbReference>
<keyword evidence="5" id="KW-0863">Zinc-finger</keyword>
<dbReference type="InterPro" id="IPR029044">
    <property type="entry name" value="Nucleotide-diphossugar_trans"/>
</dbReference>
<accession>A0ABQ8H5S6</accession>
<dbReference type="InterPro" id="IPR001878">
    <property type="entry name" value="Znf_CCHC"/>
</dbReference>
<dbReference type="InterPro" id="IPR013103">
    <property type="entry name" value="RVT_2"/>
</dbReference>
<evidence type="ECO:0000256" key="4">
    <source>
        <dbReference type="ARBA" id="ARBA00022801"/>
    </source>
</evidence>
<evidence type="ECO:0000313" key="10">
    <source>
        <dbReference type="Proteomes" id="UP000827721"/>
    </source>
</evidence>
<name>A0ABQ8H5S6_9ROSI</name>
<dbReference type="InterPro" id="IPR025724">
    <property type="entry name" value="GAG-pre-integrase_dom"/>
</dbReference>
<dbReference type="SMART" id="SM00343">
    <property type="entry name" value="ZnF_C2HC"/>
    <property type="match status" value="1"/>
</dbReference>
<dbReference type="Pfam" id="PF13976">
    <property type="entry name" value="gag_pre-integrs"/>
    <property type="match status" value="1"/>
</dbReference>
<dbReference type="InterPro" id="IPR039537">
    <property type="entry name" value="Retrotran_Ty1/copia-like"/>
</dbReference>
<dbReference type="InterPro" id="IPR012337">
    <property type="entry name" value="RNaseH-like_sf"/>
</dbReference>
<keyword evidence="5" id="KW-0862">Zinc</keyword>
<reference evidence="9 10" key="1">
    <citation type="submission" date="2021-02" db="EMBL/GenBank/DDBJ databases">
        <title>Plant Genome Project.</title>
        <authorList>
            <person name="Zhang R.-G."/>
        </authorList>
    </citation>
    <scope>NUCLEOTIDE SEQUENCE [LARGE SCALE GENOMIC DNA]</scope>
    <source>
        <tissue evidence="9">Leaves</tissue>
    </source>
</reference>
<dbReference type="InterPro" id="IPR036875">
    <property type="entry name" value="Znf_CCHC_sf"/>
</dbReference>
<dbReference type="InterPro" id="IPR036397">
    <property type="entry name" value="RNaseH_sf"/>
</dbReference>
<dbReference type="SUPFAM" id="SSF57756">
    <property type="entry name" value="Retrovirus zinc finger-like domains"/>
    <property type="match status" value="1"/>
</dbReference>
<protein>
    <recommendedName>
        <fullName evidence="11">Retrovirus-related Pol polyprotein from transposon TNT 1-94</fullName>
    </recommendedName>
</protein>
<feature type="domain" description="Integrase catalytic" evidence="8">
    <location>
        <begin position="569"/>
        <end position="741"/>
    </location>
</feature>